<comment type="function">
    <text evidence="7 9">One of the primary rRNA binding proteins, it binds directly near the 3'-end of the 23S rRNA, where it nucleates assembly of the 50S subunit.</text>
</comment>
<keyword evidence="5 7" id="KW-0687">Ribonucleoprotein</keyword>
<comment type="subunit">
    <text evidence="7 9">Part of the 50S ribosomal subunit. Forms a cluster with proteins L14 and L19.</text>
</comment>
<dbReference type="GO" id="GO:0022625">
    <property type="term" value="C:cytosolic large ribosomal subunit"/>
    <property type="evidence" value="ECO:0007669"/>
    <property type="project" value="TreeGrafter"/>
</dbReference>
<evidence type="ECO:0000256" key="3">
    <source>
        <dbReference type="ARBA" id="ARBA00022884"/>
    </source>
</evidence>
<dbReference type="PANTHER" id="PTHR11229">
    <property type="entry name" value="50S RIBOSOMAL PROTEIN L3"/>
    <property type="match status" value="1"/>
</dbReference>
<comment type="similarity">
    <text evidence="1 7 8">Belongs to the universal ribosomal protein uL3 family.</text>
</comment>
<dbReference type="HAMAP" id="MF_01325_B">
    <property type="entry name" value="Ribosomal_uL3_B"/>
    <property type="match status" value="1"/>
</dbReference>
<evidence type="ECO:0000256" key="4">
    <source>
        <dbReference type="ARBA" id="ARBA00022980"/>
    </source>
</evidence>
<dbReference type="InterPro" id="IPR019927">
    <property type="entry name" value="Ribosomal_uL3_bac/org-type"/>
</dbReference>
<evidence type="ECO:0000256" key="7">
    <source>
        <dbReference type="HAMAP-Rule" id="MF_01325"/>
    </source>
</evidence>
<dbReference type="PANTHER" id="PTHR11229:SF16">
    <property type="entry name" value="LARGE RIBOSOMAL SUBUNIT PROTEIN UL3C"/>
    <property type="match status" value="1"/>
</dbReference>
<dbReference type="EMBL" id="CP036287">
    <property type="protein sequence ID" value="QDU68839.1"/>
    <property type="molecule type" value="Genomic_DNA"/>
</dbReference>
<keyword evidence="4 7" id="KW-0689">Ribosomal protein</keyword>
<dbReference type="FunFam" id="3.30.160.810:FF:000001">
    <property type="entry name" value="50S ribosomal protein L3"/>
    <property type="match status" value="1"/>
</dbReference>
<dbReference type="GO" id="GO:0019843">
    <property type="term" value="F:rRNA binding"/>
    <property type="evidence" value="ECO:0007669"/>
    <property type="project" value="UniProtKB-UniRule"/>
</dbReference>
<evidence type="ECO:0000256" key="2">
    <source>
        <dbReference type="ARBA" id="ARBA00022730"/>
    </source>
</evidence>
<dbReference type="SUPFAM" id="SSF50447">
    <property type="entry name" value="Translation proteins"/>
    <property type="match status" value="1"/>
</dbReference>
<dbReference type="FunFam" id="2.40.30.10:FF:000004">
    <property type="entry name" value="50S ribosomal protein L3"/>
    <property type="match status" value="1"/>
</dbReference>
<accession>A0A518BPD2</accession>
<evidence type="ECO:0000256" key="8">
    <source>
        <dbReference type="RuleBase" id="RU003905"/>
    </source>
</evidence>
<evidence type="ECO:0000256" key="9">
    <source>
        <dbReference type="RuleBase" id="RU003906"/>
    </source>
</evidence>
<dbReference type="Gene3D" id="2.40.30.10">
    <property type="entry name" value="Translation factors"/>
    <property type="match status" value="1"/>
</dbReference>
<evidence type="ECO:0000256" key="5">
    <source>
        <dbReference type="ARBA" id="ARBA00023274"/>
    </source>
</evidence>
<evidence type="ECO:0000313" key="11">
    <source>
        <dbReference type="Proteomes" id="UP000316921"/>
    </source>
</evidence>
<dbReference type="InterPro" id="IPR000597">
    <property type="entry name" value="Ribosomal_uL3"/>
</dbReference>
<reference evidence="10 11" key="1">
    <citation type="submission" date="2019-02" db="EMBL/GenBank/DDBJ databases">
        <title>Deep-cultivation of Planctomycetes and their phenomic and genomic characterization uncovers novel biology.</title>
        <authorList>
            <person name="Wiegand S."/>
            <person name="Jogler M."/>
            <person name="Boedeker C."/>
            <person name="Pinto D."/>
            <person name="Vollmers J."/>
            <person name="Rivas-Marin E."/>
            <person name="Kohn T."/>
            <person name="Peeters S.H."/>
            <person name="Heuer A."/>
            <person name="Rast P."/>
            <person name="Oberbeckmann S."/>
            <person name="Bunk B."/>
            <person name="Jeske O."/>
            <person name="Meyerdierks A."/>
            <person name="Storesund J.E."/>
            <person name="Kallscheuer N."/>
            <person name="Luecker S."/>
            <person name="Lage O.M."/>
            <person name="Pohl T."/>
            <person name="Merkel B.J."/>
            <person name="Hornburger P."/>
            <person name="Mueller R.-W."/>
            <person name="Bruemmer F."/>
            <person name="Labrenz M."/>
            <person name="Spormann A.M."/>
            <person name="Op den Camp H."/>
            <person name="Overmann J."/>
            <person name="Amann R."/>
            <person name="Jetten M.S.M."/>
            <person name="Mascher T."/>
            <person name="Medema M.H."/>
            <person name="Devos D.P."/>
            <person name="Kaster A.-K."/>
            <person name="Ovreas L."/>
            <person name="Rohde M."/>
            <person name="Galperin M.Y."/>
            <person name="Jogler C."/>
        </authorList>
    </citation>
    <scope>NUCLEOTIDE SEQUENCE [LARGE SCALE GENOMIC DNA]</scope>
    <source>
        <strain evidence="10 11">Pla133</strain>
    </source>
</reference>
<keyword evidence="2 7" id="KW-0699">rRNA-binding</keyword>
<dbReference type="GO" id="GO:0003735">
    <property type="term" value="F:structural constituent of ribosome"/>
    <property type="evidence" value="ECO:0007669"/>
    <property type="project" value="UniProtKB-UniRule"/>
</dbReference>
<dbReference type="RefSeq" id="WP_145068192.1">
    <property type="nucleotide sequence ID" value="NZ_CP036287.1"/>
</dbReference>
<evidence type="ECO:0000313" key="10">
    <source>
        <dbReference type="EMBL" id="QDU68839.1"/>
    </source>
</evidence>
<protein>
    <recommendedName>
        <fullName evidence="6 7">Large ribosomal subunit protein uL3</fullName>
    </recommendedName>
</protein>
<keyword evidence="3 7" id="KW-0694">RNA-binding</keyword>
<dbReference type="Proteomes" id="UP000316921">
    <property type="component" value="Chromosome"/>
</dbReference>
<dbReference type="Gene3D" id="3.30.160.810">
    <property type="match status" value="1"/>
</dbReference>
<dbReference type="GO" id="GO:0006412">
    <property type="term" value="P:translation"/>
    <property type="evidence" value="ECO:0007669"/>
    <property type="project" value="UniProtKB-UniRule"/>
</dbReference>
<dbReference type="NCBIfam" id="TIGR03625">
    <property type="entry name" value="L3_bact"/>
    <property type="match status" value="1"/>
</dbReference>
<name>A0A518BPD2_9BACT</name>
<sequence>MTLLLGRKRGMTQVFEDDGTVVPVTVVEAGPCVVCQVRTEESDGYNAVQLGFEDVPDSRASKPRRGHFAKANVTPKRFLREERLTASPELSVGDVIAADVFTRGDVVDVTGTSKGRGFAGTIKRHGFQRGNKTHGCMNYREPGSIGASAYPGRVFKGKRMAGHYGASRKTTKNLPIVRVDLERNLLFVKGSIPGPTGGLVQVRTARTGGRKN</sequence>
<evidence type="ECO:0000256" key="1">
    <source>
        <dbReference type="ARBA" id="ARBA00006540"/>
    </source>
</evidence>
<dbReference type="AlphaFoldDB" id="A0A518BPD2"/>
<proteinExistence type="inferred from homology"/>
<gene>
    <name evidence="7 10" type="primary">rplC</name>
    <name evidence="10" type="ORF">Pla133_39450</name>
</gene>
<dbReference type="InterPro" id="IPR009000">
    <property type="entry name" value="Transl_B-barrel_sf"/>
</dbReference>
<organism evidence="10 11">
    <name type="scientific">Engelhardtia mirabilis</name>
    <dbReference type="NCBI Taxonomy" id="2528011"/>
    <lineage>
        <taxon>Bacteria</taxon>
        <taxon>Pseudomonadati</taxon>
        <taxon>Planctomycetota</taxon>
        <taxon>Planctomycetia</taxon>
        <taxon>Planctomycetia incertae sedis</taxon>
        <taxon>Engelhardtia</taxon>
    </lineage>
</organism>
<dbReference type="Pfam" id="PF00297">
    <property type="entry name" value="Ribosomal_L3"/>
    <property type="match status" value="1"/>
</dbReference>
<evidence type="ECO:0000256" key="6">
    <source>
        <dbReference type="ARBA" id="ARBA00035243"/>
    </source>
</evidence>
<dbReference type="KEGG" id="pbap:Pla133_39450"/>
<keyword evidence="11" id="KW-1185">Reference proteome</keyword>
<dbReference type="PROSITE" id="PS00474">
    <property type="entry name" value="RIBOSOMAL_L3"/>
    <property type="match status" value="1"/>
</dbReference>
<dbReference type="InterPro" id="IPR019926">
    <property type="entry name" value="Ribosomal_uL3_CS"/>
</dbReference>